<reference evidence="5" key="1">
    <citation type="submission" date="2021-06" db="EMBL/GenBank/DDBJ databases">
        <title>Parelaphostrongylus tenuis whole genome reference sequence.</title>
        <authorList>
            <person name="Garwood T.J."/>
            <person name="Larsen P.A."/>
            <person name="Fountain-Jones N.M."/>
            <person name="Garbe J.R."/>
            <person name="Macchietto M.G."/>
            <person name="Kania S.A."/>
            <person name="Gerhold R.W."/>
            <person name="Richards J.E."/>
            <person name="Wolf T.M."/>
        </authorList>
    </citation>
    <scope>NUCLEOTIDE SEQUENCE</scope>
    <source>
        <strain evidence="5">MNPRO001-30</strain>
        <tissue evidence="5">Meninges</tissue>
    </source>
</reference>
<dbReference type="GO" id="GO:0015501">
    <property type="term" value="F:glutamate:sodium symporter activity"/>
    <property type="evidence" value="ECO:0007669"/>
    <property type="project" value="TreeGrafter"/>
</dbReference>
<evidence type="ECO:0000256" key="1">
    <source>
        <dbReference type="ARBA" id="ARBA00006148"/>
    </source>
</evidence>
<keyword evidence="4" id="KW-0472">Membrane</keyword>
<organism evidence="5 6">
    <name type="scientific">Parelaphostrongylus tenuis</name>
    <name type="common">Meningeal worm</name>
    <dbReference type="NCBI Taxonomy" id="148309"/>
    <lineage>
        <taxon>Eukaryota</taxon>
        <taxon>Metazoa</taxon>
        <taxon>Ecdysozoa</taxon>
        <taxon>Nematoda</taxon>
        <taxon>Chromadorea</taxon>
        <taxon>Rhabditida</taxon>
        <taxon>Rhabditina</taxon>
        <taxon>Rhabditomorpha</taxon>
        <taxon>Strongyloidea</taxon>
        <taxon>Metastrongylidae</taxon>
        <taxon>Parelaphostrongylus</taxon>
    </lineage>
</organism>
<evidence type="ECO:0000313" key="5">
    <source>
        <dbReference type="EMBL" id="KAJ1361674.1"/>
    </source>
</evidence>
<evidence type="ECO:0000256" key="3">
    <source>
        <dbReference type="ARBA" id="ARBA00022989"/>
    </source>
</evidence>
<dbReference type="GO" id="GO:0015175">
    <property type="term" value="F:neutral L-amino acid transmembrane transporter activity"/>
    <property type="evidence" value="ECO:0007669"/>
    <property type="project" value="TreeGrafter"/>
</dbReference>
<keyword evidence="3" id="KW-1133">Transmembrane helix</keyword>
<dbReference type="AlphaFoldDB" id="A0AAD5QU46"/>
<dbReference type="Proteomes" id="UP001196413">
    <property type="component" value="Unassembled WGS sequence"/>
</dbReference>
<dbReference type="PANTHER" id="PTHR11958:SF99">
    <property type="entry name" value="SODIUM-DEPENDENT EXCITATORY AMINO ACID TRANSPORTER GLT-6-RELATED"/>
    <property type="match status" value="1"/>
</dbReference>
<evidence type="ECO:0000256" key="2">
    <source>
        <dbReference type="ARBA" id="ARBA00022692"/>
    </source>
</evidence>
<keyword evidence="2" id="KW-0812">Transmembrane</keyword>
<protein>
    <submittedName>
        <fullName evidence="5">Uncharacterized protein</fullName>
    </submittedName>
</protein>
<dbReference type="InterPro" id="IPR050746">
    <property type="entry name" value="DAACS"/>
</dbReference>
<dbReference type="InterPro" id="IPR036458">
    <property type="entry name" value="Na:dicarbo_symporter_sf"/>
</dbReference>
<dbReference type="GO" id="GO:0005313">
    <property type="term" value="F:L-glutamate transmembrane transporter activity"/>
    <property type="evidence" value="ECO:0007669"/>
    <property type="project" value="TreeGrafter"/>
</dbReference>
<accession>A0AAD5QU46</accession>
<dbReference type="GO" id="GO:0005886">
    <property type="term" value="C:plasma membrane"/>
    <property type="evidence" value="ECO:0007669"/>
    <property type="project" value="TreeGrafter"/>
</dbReference>
<gene>
    <name evidence="5" type="ORF">KIN20_020980</name>
</gene>
<sequence>MNAVWQRLTIRMAFQPTTNRAFWRAARRACSLHGMLPNDSRGRKFAGARQRLSEYTPGGVYLVVDRATCLYILGVHSFVRGVLRLGLLHVQQPVYCLQLDNGSYCFRYCSVSSSLPLDVSPQTGIIIALSIHPGDTKMKAALGEGTEERRVRTLDAILDFLRTDVMFRNAVPDDIVAAAYKHVETKYVTVRRLRILEVNGSDQLNMLNSTTYEYLKAMMGYTNGVNLLGMMCAYALVGILETIECMSGFEMTEGDLLMYNTPAYGGGQGTVPMGNTTKE</sequence>
<comment type="caution">
    <text evidence="5">The sequence shown here is derived from an EMBL/GenBank/DDBJ whole genome shotgun (WGS) entry which is preliminary data.</text>
</comment>
<dbReference type="EMBL" id="JAHQIW010004253">
    <property type="protein sequence ID" value="KAJ1361674.1"/>
    <property type="molecule type" value="Genomic_DNA"/>
</dbReference>
<comment type="similarity">
    <text evidence="1">Belongs to the dicarboxylate/amino acid:cation symporter (DAACS) (TC 2.A.23) family.</text>
</comment>
<proteinExistence type="inferred from homology"/>
<keyword evidence="6" id="KW-1185">Reference proteome</keyword>
<evidence type="ECO:0000256" key="4">
    <source>
        <dbReference type="ARBA" id="ARBA00023136"/>
    </source>
</evidence>
<name>A0AAD5QU46_PARTN</name>
<dbReference type="PANTHER" id="PTHR11958">
    <property type="entry name" value="SODIUM/DICARBOXYLATE SYMPORTER-RELATED"/>
    <property type="match status" value="1"/>
</dbReference>
<dbReference type="Gene3D" id="1.10.3860.10">
    <property type="entry name" value="Sodium:dicarboxylate symporter"/>
    <property type="match status" value="1"/>
</dbReference>
<evidence type="ECO:0000313" key="6">
    <source>
        <dbReference type="Proteomes" id="UP001196413"/>
    </source>
</evidence>